<keyword evidence="2" id="KW-1185">Reference proteome</keyword>
<protein>
    <submittedName>
        <fullName evidence="1">Uncharacterized protein DUF4265</fullName>
    </submittedName>
</protein>
<dbReference type="InterPro" id="IPR025361">
    <property type="entry name" value="DUF4265"/>
</dbReference>
<evidence type="ECO:0000313" key="2">
    <source>
        <dbReference type="Proteomes" id="UP000256269"/>
    </source>
</evidence>
<dbReference type="Pfam" id="PF14085">
    <property type="entry name" value="DUF4265"/>
    <property type="match status" value="1"/>
</dbReference>
<gene>
    <name evidence="1" type="ORF">BCF44_116163</name>
</gene>
<organism evidence="1 2">
    <name type="scientific">Kutzneria buriramensis</name>
    <dbReference type="NCBI Taxonomy" id="1045776"/>
    <lineage>
        <taxon>Bacteria</taxon>
        <taxon>Bacillati</taxon>
        <taxon>Actinomycetota</taxon>
        <taxon>Actinomycetes</taxon>
        <taxon>Pseudonocardiales</taxon>
        <taxon>Pseudonocardiaceae</taxon>
        <taxon>Kutzneria</taxon>
    </lineage>
</organism>
<reference evidence="1 2" key="1">
    <citation type="submission" date="2018-08" db="EMBL/GenBank/DDBJ databases">
        <title>Genomic Encyclopedia of Archaeal and Bacterial Type Strains, Phase II (KMG-II): from individual species to whole genera.</title>
        <authorList>
            <person name="Goeker M."/>
        </authorList>
    </citation>
    <scope>NUCLEOTIDE SEQUENCE [LARGE SCALE GENOMIC DNA]</scope>
    <source>
        <strain evidence="1 2">DSM 45791</strain>
    </source>
</reference>
<sequence>MTDLPRVKVAFDLPQEPGRPSSGREHLWATPLPDSEDVRLDNIPFFVDGVALGDVFSVRVGEDGYLYAAEKVAWSGACTIRLVVLDDGPLAGDVTRALDLLAPLFVEGEAAEQYRMLALTVPPEADLAAVKNLLIDGVVDGWWEYEEACVGDAWRAAE</sequence>
<dbReference type="AlphaFoldDB" id="A0A3E0H202"/>
<dbReference type="EMBL" id="QUNO01000016">
    <property type="protein sequence ID" value="REH36294.1"/>
    <property type="molecule type" value="Genomic_DNA"/>
</dbReference>
<evidence type="ECO:0000313" key="1">
    <source>
        <dbReference type="EMBL" id="REH36294.1"/>
    </source>
</evidence>
<accession>A0A3E0H202</accession>
<comment type="caution">
    <text evidence="1">The sequence shown here is derived from an EMBL/GenBank/DDBJ whole genome shotgun (WGS) entry which is preliminary data.</text>
</comment>
<proteinExistence type="predicted"/>
<dbReference type="Proteomes" id="UP000256269">
    <property type="component" value="Unassembled WGS sequence"/>
</dbReference>
<dbReference type="RefSeq" id="WP_170217985.1">
    <property type="nucleotide sequence ID" value="NZ_CP144375.1"/>
</dbReference>
<name>A0A3E0H202_9PSEU</name>